<feature type="domain" description="Nitrite/sulphite reductase 4Fe-4S" evidence="8">
    <location>
        <begin position="192"/>
        <end position="349"/>
    </location>
</feature>
<reference evidence="10" key="2">
    <citation type="journal article" date="2020" name="Microorganisms">
        <title>Osmotic Adaptation and Compatible Solute Biosynthesis of Phototrophic Bacteria as Revealed from Genome Analyses.</title>
        <authorList>
            <person name="Imhoff J.F."/>
            <person name="Rahn T."/>
            <person name="Kunzel S."/>
            <person name="Keller A."/>
            <person name="Neulinger S.C."/>
        </authorList>
    </citation>
    <scope>NUCLEOTIDE SEQUENCE</scope>
    <source>
        <strain evidence="10">DSM 9154</strain>
    </source>
</reference>
<evidence type="ECO:0000256" key="3">
    <source>
        <dbReference type="ARBA" id="ARBA00022617"/>
    </source>
</evidence>
<evidence type="ECO:0000256" key="1">
    <source>
        <dbReference type="ARBA" id="ARBA00010429"/>
    </source>
</evidence>
<reference evidence="10" key="1">
    <citation type="submission" date="2017-08" db="EMBL/GenBank/DDBJ databases">
        <authorList>
            <person name="Imhoff J.F."/>
            <person name="Rahn T."/>
            <person name="Kuenzel S."/>
            <person name="Neulinger S.C."/>
        </authorList>
    </citation>
    <scope>NUCLEOTIDE SEQUENCE</scope>
    <source>
        <strain evidence="10">DSM 9154</strain>
    </source>
</reference>
<evidence type="ECO:0000259" key="9">
    <source>
        <dbReference type="Pfam" id="PF03460"/>
    </source>
</evidence>
<organism evidence="10 11">
    <name type="scientific">Rhodovibrio salinarum</name>
    <dbReference type="NCBI Taxonomy" id="1087"/>
    <lineage>
        <taxon>Bacteria</taxon>
        <taxon>Pseudomonadati</taxon>
        <taxon>Pseudomonadota</taxon>
        <taxon>Alphaproteobacteria</taxon>
        <taxon>Rhodospirillales</taxon>
        <taxon>Rhodovibrionaceae</taxon>
        <taxon>Rhodovibrio</taxon>
    </lineage>
</organism>
<dbReference type="InterPro" id="IPR005117">
    <property type="entry name" value="NiRdtase/SiRdtase_haem-b_fer"/>
</dbReference>
<dbReference type="PRINTS" id="PR00397">
    <property type="entry name" value="SIROHAEM"/>
</dbReference>
<dbReference type="PROSITE" id="PS00365">
    <property type="entry name" value="NIR_SIR"/>
    <property type="match status" value="1"/>
</dbReference>
<evidence type="ECO:0000256" key="5">
    <source>
        <dbReference type="ARBA" id="ARBA00023002"/>
    </source>
</evidence>
<comment type="similarity">
    <text evidence="1">Belongs to the nitrite and sulfite reductase 4Fe-4S domain family.</text>
</comment>
<evidence type="ECO:0000256" key="7">
    <source>
        <dbReference type="ARBA" id="ARBA00023014"/>
    </source>
</evidence>
<proteinExistence type="inferred from homology"/>
<dbReference type="NCBIfam" id="NF007126">
    <property type="entry name" value="PRK09567.1"/>
    <property type="match status" value="1"/>
</dbReference>
<gene>
    <name evidence="10" type="primary">nirA</name>
    <name evidence="10" type="ORF">CKO21_17355</name>
</gene>
<dbReference type="Gene3D" id="3.30.413.10">
    <property type="entry name" value="Sulfite Reductase Hemoprotein, domain 1"/>
    <property type="match status" value="2"/>
</dbReference>
<dbReference type="GO" id="GO:0046872">
    <property type="term" value="F:metal ion binding"/>
    <property type="evidence" value="ECO:0007669"/>
    <property type="project" value="UniProtKB-KW"/>
</dbReference>
<dbReference type="AlphaFoldDB" id="A0A934V1U3"/>
<comment type="caution">
    <text evidence="10">The sequence shown here is derived from an EMBL/GenBank/DDBJ whole genome shotgun (WGS) entry which is preliminary data.</text>
</comment>
<dbReference type="InterPro" id="IPR036136">
    <property type="entry name" value="Nit/Sulf_reduc_fer-like_dom_sf"/>
</dbReference>
<keyword evidence="11" id="KW-1185">Reference proteome</keyword>
<keyword evidence="7" id="KW-0411">Iron-sulfur</keyword>
<dbReference type="NCBIfam" id="TIGR02435">
    <property type="entry name" value="CobG"/>
    <property type="match status" value="1"/>
</dbReference>
<feature type="domain" description="Nitrite/Sulfite reductase ferredoxin-like" evidence="9">
    <location>
        <begin position="374"/>
        <end position="440"/>
    </location>
</feature>
<dbReference type="InterPro" id="IPR051329">
    <property type="entry name" value="NIR_SIR_4Fe-4S"/>
</dbReference>
<dbReference type="InterPro" id="IPR006067">
    <property type="entry name" value="NO2/SO3_Rdtase_4Fe4S_dom"/>
</dbReference>
<evidence type="ECO:0000259" key="8">
    <source>
        <dbReference type="Pfam" id="PF01077"/>
    </source>
</evidence>
<evidence type="ECO:0000256" key="6">
    <source>
        <dbReference type="ARBA" id="ARBA00023004"/>
    </source>
</evidence>
<dbReference type="Proteomes" id="UP000778970">
    <property type="component" value="Unassembled WGS sequence"/>
</dbReference>
<dbReference type="Pfam" id="PF01077">
    <property type="entry name" value="NIR_SIR"/>
    <property type="match status" value="2"/>
</dbReference>
<evidence type="ECO:0000256" key="4">
    <source>
        <dbReference type="ARBA" id="ARBA00022723"/>
    </source>
</evidence>
<sequence length="597" mass="64100">MAGSSDDNATDAPFTAEQKEYIAGFAAGTAARGLFAGHTPAGQVTNDPAAAGANLAEVGGEETYYGVPVDELAKEEQLKRAENPLDIWDKLLAHANADQPPEGGDVFRFKFHGLFYVAPAQDSFMVRLRTPGAVLTAPQVRGIAGLARDWGGGYADVTTRSNLQVRELPPSSIVEVLMTLDEIGLGARGAGADNIRNITAPPTSGFDPQEIVDVRPLCRALQHYLYNNRDMYGLPRKFNIAFDSGGAVSVLSDTNDIGFVATRVEDGQGVEPGVYFRVLLCGITGHERIAFESGLLVRPDECVPLAAAIVRAFNETGDRTNRKKARLCYVLDRLGLDAFLERVQAHLGFELRFLDAEKCTPRPPEVRHAHLGVHPQSTPGLNYIGIDVPVGRMTAEQMDALAALSEELGGGELRLTVWQNVLLPHVPDDKVDEALARISELGFSHEPHAIMGGLVACTGNTGCRYASTNTKGQAIALGQHLRDTVGLDEPLNIHLTGCPNSCAQHYIGDIGLLGALVTRAGELVEAYHVYVGGGAGQDAGIAREFAKGVPFDELPPILERLLASYRDRAEPDDSFVAFARRHDVGALRQMAGLEESP</sequence>
<evidence type="ECO:0000313" key="10">
    <source>
        <dbReference type="EMBL" id="MBK1699013.1"/>
    </source>
</evidence>
<keyword evidence="4" id="KW-0479">Metal-binding</keyword>
<dbReference type="InterPro" id="IPR006066">
    <property type="entry name" value="NO2/SO3_Rdtase_FeS/sirohaem_BS"/>
</dbReference>
<evidence type="ECO:0000256" key="2">
    <source>
        <dbReference type="ARBA" id="ARBA00022485"/>
    </source>
</evidence>
<dbReference type="SUPFAM" id="SSF56014">
    <property type="entry name" value="Nitrite and sulphite reductase 4Fe-4S domain-like"/>
    <property type="match status" value="2"/>
</dbReference>
<dbReference type="EC" id="1.7.7.1" evidence="10"/>
<dbReference type="Pfam" id="PF03460">
    <property type="entry name" value="NIR_SIR_ferr"/>
    <property type="match status" value="2"/>
</dbReference>
<protein>
    <submittedName>
        <fullName evidence="10">Ferredoxin--nitrite reductase</fullName>
        <ecNumber evidence="10">1.7.7.1</ecNumber>
    </submittedName>
</protein>
<dbReference type="InterPro" id="IPR045854">
    <property type="entry name" value="NO2/SO3_Rdtase_4Fe4S_sf"/>
</dbReference>
<dbReference type="PANTHER" id="PTHR32439">
    <property type="entry name" value="FERREDOXIN--NITRITE REDUCTASE, CHLOROPLASTIC"/>
    <property type="match status" value="1"/>
</dbReference>
<dbReference type="SUPFAM" id="SSF55124">
    <property type="entry name" value="Nitrite/Sulfite reductase N-terminal domain-like"/>
    <property type="match status" value="2"/>
</dbReference>
<dbReference type="PANTHER" id="PTHR32439:SF0">
    <property type="entry name" value="FERREDOXIN--NITRITE REDUCTASE, CHLOROPLASTIC"/>
    <property type="match status" value="1"/>
</dbReference>
<dbReference type="GO" id="GO:0048307">
    <property type="term" value="F:ferredoxin-nitrite reductase activity"/>
    <property type="evidence" value="ECO:0007669"/>
    <property type="project" value="UniProtKB-EC"/>
</dbReference>
<keyword evidence="2" id="KW-0004">4Fe-4S</keyword>
<dbReference type="GO" id="GO:0020037">
    <property type="term" value="F:heme binding"/>
    <property type="evidence" value="ECO:0007669"/>
    <property type="project" value="InterPro"/>
</dbReference>
<dbReference type="EMBL" id="NRRE01000033">
    <property type="protein sequence ID" value="MBK1699013.1"/>
    <property type="molecule type" value="Genomic_DNA"/>
</dbReference>
<feature type="domain" description="Nitrite/Sulfite reductase ferredoxin-like" evidence="9">
    <location>
        <begin position="122"/>
        <end position="182"/>
    </location>
</feature>
<keyword evidence="3" id="KW-0349">Heme</keyword>
<keyword evidence="6" id="KW-0408">Iron</keyword>
<keyword evidence="5 10" id="KW-0560">Oxidoreductase</keyword>
<dbReference type="Gene3D" id="3.90.480.10">
    <property type="entry name" value="Sulfite Reductase Hemoprotein,Domain 2"/>
    <property type="match status" value="1"/>
</dbReference>
<dbReference type="InterPro" id="IPR012798">
    <property type="entry name" value="Cbl_synth_CobG-like"/>
</dbReference>
<evidence type="ECO:0000313" key="11">
    <source>
        <dbReference type="Proteomes" id="UP000778970"/>
    </source>
</evidence>
<feature type="domain" description="Nitrite/sulphite reductase 4Fe-4S" evidence="8">
    <location>
        <begin position="454"/>
        <end position="567"/>
    </location>
</feature>
<dbReference type="GO" id="GO:0051539">
    <property type="term" value="F:4 iron, 4 sulfur cluster binding"/>
    <property type="evidence" value="ECO:0007669"/>
    <property type="project" value="UniProtKB-KW"/>
</dbReference>
<name>A0A934V1U3_9PROT</name>
<accession>A0A934V1U3</accession>
<dbReference type="RefSeq" id="WP_027289768.1">
    <property type="nucleotide sequence ID" value="NZ_NRRE01000033.1"/>
</dbReference>